<feature type="signal peptide" evidence="12">
    <location>
        <begin position="1"/>
        <end position="32"/>
    </location>
</feature>
<proteinExistence type="inferred from homology"/>
<feature type="domain" description="TonB-dependent receptor plug" evidence="14">
    <location>
        <begin position="56"/>
        <end position="162"/>
    </location>
</feature>
<dbReference type="PANTHER" id="PTHR30069">
    <property type="entry name" value="TONB-DEPENDENT OUTER MEMBRANE RECEPTOR"/>
    <property type="match status" value="1"/>
</dbReference>
<keyword evidence="7 10" id="KW-0472">Membrane</keyword>
<reference evidence="16" key="1">
    <citation type="submission" date="2016-01" db="EMBL/GenBank/DDBJ databases">
        <authorList>
            <person name="Mitreva M."/>
            <person name="Pepin K.H."/>
            <person name="Mihindukulasuriya K.A."/>
            <person name="Fulton R."/>
            <person name="Fronick C."/>
            <person name="O'Laughlin M."/>
            <person name="Miner T."/>
            <person name="Herter B."/>
            <person name="Rosa B.A."/>
            <person name="Cordes M."/>
            <person name="Tomlinson C."/>
            <person name="Wollam A."/>
            <person name="Palsikar V.B."/>
            <person name="Mardis E.R."/>
            <person name="Wilson R.K."/>
        </authorList>
    </citation>
    <scope>NUCLEOTIDE SEQUENCE [LARGE SCALE GENOMIC DNA]</scope>
    <source>
        <strain evidence="16">KA00182</strain>
    </source>
</reference>
<evidence type="ECO:0000256" key="3">
    <source>
        <dbReference type="ARBA" id="ARBA00022452"/>
    </source>
</evidence>
<dbReference type="EMBL" id="LSDT01000028">
    <property type="protein sequence ID" value="KXB91683.1"/>
    <property type="molecule type" value="Genomic_DNA"/>
</dbReference>
<dbReference type="GO" id="GO:0015344">
    <property type="term" value="F:siderophore uptake transmembrane transporter activity"/>
    <property type="evidence" value="ECO:0007669"/>
    <property type="project" value="TreeGrafter"/>
</dbReference>
<dbReference type="GO" id="GO:0009279">
    <property type="term" value="C:cell outer membrane"/>
    <property type="evidence" value="ECO:0007669"/>
    <property type="project" value="UniProtKB-SubCell"/>
</dbReference>
<evidence type="ECO:0000256" key="10">
    <source>
        <dbReference type="PROSITE-ProRule" id="PRU01360"/>
    </source>
</evidence>
<dbReference type="InterPro" id="IPR039426">
    <property type="entry name" value="TonB-dep_rcpt-like"/>
</dbReference>
<evidence type="ECO:0000256" key="6">
    <source>
        <dbReference type="ARBA" id="ARBA00023077"/>
    </source>
</evidence>
<dbReference type="RefSeq" id="WP_062485441.1">
    <property type="nucleotide sequence ID" value="NZ_KQ960941.1"/>
</dbReference>
<dbReference type="Proteomes" id="UP000070160">
    <property type="component" value="Unassembled WGS sequence"/>
</dbReference>
<evidence type="ECO:0000259" key="14">
    <source>
        <dbReference type="Pfam" id="PF07715"/>
    </source>
</evidence>
<accession>A0A134CHI3</accession>
<keyword evidence="4 10" id="KW-0812">Transmembrane</keyword>
<dbReference type="InterPro" id="IPR036942">
    <property type="entry name" value="Beta-barrel_TonB_sf"/>
</dbReference>
<dbReference type="PANTHER" id="PTHR30069:SF29">
    <property type="entry name" value="HEMOGLOBIN AND HEMOGLOBIN-HAPTOGLOBIN-BINDING PROTEIN 1-RELATED"/>
    <property type="match status" value="1"/>
</dbReference>
<feature type="domain" description="TonB-dependent receptor-like beta-barrel" evidence="13">
    <location>
        <begin position="499"/>
        <end position="889"/>
    </location>
</feature>
<keyword evidence="16" id="KW-1185">Reference proteome</keyword>
<evidence type="ECO:0000313" key="15">
    <source>
        <dbReference type="EMBL" id="KXB91683.1"/>
    </source>
</evidence>
<keyword evidence="6 11" id="KW-0798">TonB box</keyword>
<name>A0A134CHI3_9FIRM</name>
<comment type="subcellular location">
    <subcellularLocation>
        <location evidence="1 10">Cell outer membrane</location>
        <topology evidence="1 10">Multi-pass membrane protein</topology>
    </subcellularLocation>
</comment>
<evidence type="ECO:0000259" key="13">
    <source>
        <dbReference type="Pfam" id="PF00593"/>
    </source>
</evidence>
<feature type="chain" id="PRO_5038697238" evidence="12">
    <location>
        <begin position="33"/>
        <end position="1628"/>
    </location>
</feature>
<keyword evidence="2 10" id="KW-0813">Transport</keyword>
<dbReference type="Pfam" id="PF00593">
    <property type="entry name" value="TonB_dep_Rec_b-barrel"/>
    <property type="match status" value="1"/>
</dbReference>
<dbReference type="PROSITE" id="PS52016">
    <property type="entry name" value="TONB_DEPENDENT_REC_3"/>
    <property type="match status" value="1"/>
</dbReference>
<dbReference type="GO" id="GO:0044718">
    <property type="term" value="P:siderophore transmembrane transport"/>
    <property type="evidence" value="ECO:0007669"/>
    <property type="project" value="TreeGrafter"/>
</dbReference>
<evidence type="ECO:0000256" key="2">
    <source>
        <dbReference type="ARBA" id="ARBA00022448"/>
    </source>
</evidence>
<organism evidence="15 16">
    <name type="scientific">Megasphaera hutchinsoni</name>
    <dbReference type="NCBI Taxonomy" id="1588748"/>
    <lineage>
        <taxon>Bacteria</taxon>
        <taxon>Bacillati</taxon>
        <taxon>Bacillota</taxon>
        <taxon>Negativicutes</taxon>
        <taxon>Veillonellales</taxon>
        <taxon>Veillonellaceae</taxon>
        <taxon>Megasphaera</taxon>
    </lineage>
</organism>
<dbReference type="Pfam" id="PF07715">
    <property type="entry name" value="Plug"/>
    <property type="match status" value="1"/>
</dbReference>
<dbReference type="InterPro" id="IPR037066">
    <property type="entry name" value="Plug_dom_sf"/>
</dbReference>
<evidence type="ECO:0000256" key="8">
    <source>
        <dbReference type="ARBA" id="ARBA00023170"/>
    </source>
</evidence>
<dbReference type="STRING" id="1588748.HMPREF3182_00705"/>
<dbReference type="Gene3D" id="2.170.130.10">
    <property type="entry name" value="TonB-dependent receptor, plug domain"/>
    <property type="match status" value="1"/>
</dbReference>
<protein>
    <submittedName>
        <fullName evidence="15">TonB-dependent receptor plug domain protein</fullName>
    </submittedName>
</protein>
<dbReference type="PATRIC" id="fig|1588748.3.peg.669"/>
<keyword evidence="3 10" id="KW-1134">Transmembrane beta strand</keyword>
<keyword evidence="8 15" id="KW-0675">Receptor</keyword>
<dbReference type="InterPro" id="IPR012910">
    <property type="entry name" value="Plug_dom"/>
</dbReference>
<evidence type="ECO:0000256" key="9">
    <source>
        <dbReference type="ARBA" id="ARBA00023237"/>
    </source>
</evidence>
<comment type="caution">
    <text evidence="15">The sequence shown here is derived from an EMBL/GenBank/DDBJ whole genome shotgun (WGS) entry which is preliminary data.</text>
</comment>
<evidence type="ECO:0000256" key="11">
    <source>
        <dbReference type="RuleBase" id="RU003357"/>
    </source>
</evidence>
<evidence type="ECO:0000256" key="7">
    <source>
        <dbReference type="ARBA" id="ARBA00023136"/>
    </source>
</evidence>
<dbReference type="Gene3D" id="2.40.170.20">
    <property type="entry name" value="TonB-dependent receptor, beta-barrel domain"/>
    <property type="match status" value="1"/>
</dbReference>
<evidence type="ECO:0000256" key="1">
    <source>
        <dbReference type="ARBA" id="ARBA00004571"/>
    </source>
</evidence>
<evidence type="ECO:0000256" key="5">
    <source>
        <dbReference type="ARBA" id="ARBA00022729"/>
    </source>
</evidence>
<evidence type="ECO:0000313" key="16">
    <source>
        <dbReference type="Proteomes" id="UP000070160"/>
    </source>
</evidence>
<comment type="similarity">
    <text evidence="10 11">Belongs to the TonB-dependent receptor family.</text>
</comment>
<sequence length="1628" mass="185649">MKYFFNTQQWKNSLLSFFILSYLSGTAYLVHAQGVDVGKTTDVFVHTNPILETAKQESQQTTILTQADIMQKAAKSVEDIIFSEPGAVRSVDAMGRVTLSIRGAEPRHTLILVDGQPVLGDLSKYMGAGDELSRLGTDNVDHIEYIQGAASAKYGSDAIGGVINVVTKGASKKAGLTVRLEGRRIAGEKVFPYKNYFLRADSGIHGKWRTAIYSSRRDIAPVYSEKIFRGAMNWDGDFRSSLRYYGDIKTAGALATYDVGTGRTLHLSTDTVREDMKRLVKHTEDSPEPVVTYTRNIKRNTYQLRYDDNHLQKTDWHVEMNFADLRETDLAIGSNEAFSKYEGKNTLAYLDTLKHTQKQVKIFANTQLNAKHMLTYGIGSSVENGSGARVKNAPKQFSRQIDPWDYDKNLYTVKGTGSPSSRIHEWAFSRDEEGIPGVDLNFEYYGYRKGNKGVAPAYTIDDYEKEEHDIVESQEIQADREKRKKQFAMELRNENGKRNSDILDADDWDDDKMMRRYYAYDFDLLGEDEENFPLTWHGKKFREENKLRQNRITIGEASISKKYAFLQDLWQVNEGMIISPSIRLDHSSVFGSTVTFNVGMTKQLSKDGHTQFKANVGTGYTEPGMGELYYNWEMYRGVPYDMGVGKLGFYWIGNPNLKPERSINVDASWEKDTKDTSTKVTIFHNRISDYMSVYFTGKLMHFRKQDIYTWMNPPDMIYSFKNIGRAEITGVEASVTHRWNEHWKSQLGYTYLQARNKSDADMPKKLLNKPSHKIDASITYTNKQWRVSLWGDYYIHMLDSNTVSGAGNYVELTDEFHVSPADYKREKLLSEPTVPDPKHKGKRGYHELEYKFSNKKQQTYKEKTFGVWNVVIQKQINNDTMVYAGIDNLFNHRDDDQAMAERNYKIGFYMKLGGTDYRKVKSIPSVTMSTYKGNPYWFIETGAISAADTLQLTGSYRLRWNAFTGRIKPTEARVTAQAAIGSAYKNYIEKGEHGFEQELQITLTAPLSKQTYITLSGKAHGVNKADTTYDISPSRGINKQEVTTGEVVHQAQKWNFSVGRLAEAVGTSGYWFNQAFDGVRAVWTKGDTQVRLGYGDFSGHTGVADSAYSRAVPGVFKRTFSKKEWLGINNKADIVSETYTHNTIPSQGEDSLYEQLSKAKTFEEEKQVFAKFEKIIERHSDNSYETAIKPRIHGKGSVYLNSYMWEKITITDTHNKGKQQTFLAAVIPLAYLNADKWGDKKPIEDTLEKAFLTTENNIKNKPLQGDKYLSKSGIVKNGRYTFKSEFYGYGTYTGEEVLQDLGIDYMGRRGVIPWDKVKEGQFKQMSRNEALQLSKTSAHDHQTAWEQVYALRNNEVVTGYTKAHVSPIMKGNLETLLSAWKPEDNSSLPLKFLEQEGYIREQRGIILETSKVPALQRAAFVQVKRQVNDWLGVQGWYLRSTGDSAYQITQVVNFQPKHKLFATRAEMIGLGAKIRLYPDVILTAEWGMNHTALGRYLNGTTIYDHTANSNIFRVKEHSLGDNPYFMVYRIDIGQLDMDRQGSWNAFLDYKYFMHGSFFGGNGTETLPDRYLDGIQSFTVGARYMATKHMLLEGFYTFGAKGIQQRDSLYGAERFTLGDYVRIQGTYRF</sequence>
<evidence type="ECO:0000256" key="12">
    <source>
        <dbReference type="SAM" id="SignalP"/>
    </source>
</evidence>
<dbReference type="SUPFAM" id="SSF56935">
    <property type="entry name" value="Porins"/>
    <property type="match status" value="1"/>
</dbReference>
<gene>
    <name evidence="15" type="ORF">HMPREF3182_00705</name>
</gene>
<evidence type="ECO:0000256" key="4">
    <source>
        <dbReference type="ARBA" id="ARBA00022692"/>
    </source>
</evidence>
<keyword evidence="5 12" id="KW-0732">Signal</keyword>
<dbReference type="InterPro" id="IPR000531">
    <property type="entry name" value="Beta-barrel_TonB"/>
</dbReference>
<keyword evidence="9 10" id="KW-0998">Cell outer membrane</keyword>